<keyword evidence="2" id="KW-1185">Reference proteome</keyword>
<protein>
    <submittedName>
        <fullName evidence="1">Uncharacterized protein</fullName>
    </submittedName>
</protein>
<sequence>MLRKTWSARPTLMRHYQPQRIIEIGSGFSSAVMLDTNEIWGGNRLALTLWILILNAFYP</sequence>
<evidence type="ECO:0000313" key="1">
    <source>
        <dbReference type="EMBL" id="SLM48330.1"/>
    </source>
</evidence>
<evidence type="ECO:0000313" key="2">
    <source>
        <dbReference type="Proteomes" id="UP000192042"/>
    </source>
</evidence>
<reference evidence="1 2" key="1">
    <citation type="submission" date="2017-03" db="EMBL/GenBank/DDBJ databases">
        <authorList>
            <person name="Afonso C.L."/>
            <person name="Miller P.J."/>
            <person name="Scott M.A."/>
            <person name="Spackman E."/>
            <person name="Goraichik I."/>
            <person name="Dimitrov K.M."/>
            <person name="Suarez D.L."/>
            <person name="Swayne D.E."/>
        </authorList>
    </citation>
    <scope>NUCLEOTIDE SEQUENCE [LARGE SCALE GENOMIC DNA]</scope>
    <source>
        <strain evidence="1">Genome sequencing of Nitrospira japonica strain NJ11</strain>
    </source>
</reference>
<dbReference type="KEGG" id="nja:NSJP_2158"/>
<proteinExistence type="predicted"/>
<gene>
    <name evidence="1" type="ORF">NSJP_2158</name>
</gene>
<dbReference type="EMBL" id="LT828648">
    <property type="protein sequence ID" value="SLM48330.1"/>
    <property type="molecule type" value="Genomic_DNA"/>
</dbReference>
<dbReference type="Proteomes" id="UP000192042">
    <property type="component" value="Chromosome I"/>
</dbReference>
<dbReference type="AlphaFoldDB" id="A0A1W1I5R1"/>
<name>A0A1W1I5R1_9BACT</name>
<accession>A0A1W1I5R1</accession>
<organism evidence="1 2">
    <name type="scientific">Nitrospira japonica</name>
    <dbReference type="NCBI Taxonomy" id="1325564"/>
    <lineage>
        <taxon>Bacteria</taxon>
        <taxon>Pseudomonadati</taxon>
        <taxon>Nitrospirota</taxon>
        <taxon>Nitrospiria</taxon>
        <taxon>Nitrospirales</taxon>
        <taxon>Nitrospiraceae</taxon>
        <taxon>Nitrospira</taxon>
    </lineage>
</organism>